<keyword evidence="4" id="KW-0966">Cell projection</keyword>
<feature type="compositionally biased region" description="Polar residues" evidence="8">
    <location>
        <begin position="1"/>
        <end position="10"/>
    </location>
</feature>
<evidence type="ECO:0000256" key="8">
    <source>
        <dbReference type="SAM" id="MobiDB-lite"/>
    </source>
</evidence>
<sequence length="172" mass="19450">MNTNRDSSIPKTRRSFEHFRTKWPNNTGTGPRRSTAAQTQSLRRSTMSTAGRLTGPLETVPSKSIYFNAPFEDEQSVVIKITNTGGFRVGWTVKPTNTLRIRLHPSSGILAPQESRVVTVTCQPFRSGKDVRPDVIIVEWTNTPDDLSMVFEDEWLEGNDGRRKNILVLYNL</sequence>
<feature type="compositionally biased region" description="Polar residues" evidence="8">
    <location>
        <begin position="35"/>
        <end position="51"/>
    </location>
</feature>
<dbReference type="InterPro" id="IPR051155">
    <property type="entry name" value="Nematode_MSP"/>
</dbReference>
<dbReference type="WBParaSite" id="Pan_g17346.t1">
    <property type="protein sequence ID" value="Pan_g17346.t1"/>
    <property type="gene ID" value="Pan_g17346"/>
</dbReference>
<comment type="function">
    <text evidence="5 7">Central component in molecular interactions underlying sperm crawling. Forms an extensive filament system that extends from sperm villipoda, along the leading edge of the pseudopod.</text>
</comment>
<evidence type="ECO:0000256" key="2">
    <source>
        <dbReference type="ARBA" id="ARBA00022490"/>
    </source>
</evidence>
<dbReference type="InterPro" id="IPR000535">
    <property type="entry name" value="MSP_dom"/>
</dbReference>
<evidence type="ECO:0000313" key="11">
    <source>
        <dbReference type="WBParaSite" id="Pan_g17346.t1"/>
    </source>
</evidence>
<dbReference type="AlphaFoldDB" id="A0A7E4V8D6"/>
<keyword evidence="3 7" id="KW-0206">Cytoskeleton</keyword>
<dbReference type="SUPFAM" id="SSF49354">
    <property type="entry name" value="PapD-like"/>
    <property type="match status" value="1"/>
</dbReference>
<dbReference type="Gene3D" id="2.60.40.10">
    <property type="entry name" value="Immunoglobulins"/>
    <property type="match status" value="1"/>
</dbReference>
<evidence type="ECO:0000259" key="9">
    <source>
        <dbReference type="PROSITE" id="PS50202"/>
    </source>
</evidence>
<dbReference type="PANTHER" id="PTHR22920:SF7">
    <property type="entry name" value="MSP DOMAIN-CONTAINING PROTEIN-RELATED"/>
    <property type="match status" value="1"/>
</dbReference>
<comment type="subcellular location">
    <subcellularLocation>
        <location evidence="6">Cell projection</location>
        <location evidence="6">Pseudopodium</location>
    </subcellularLocation>
    <subcellularLocation>
        <location evidence="1">Cytoplasm</location>
        <location evidence="1">Cytoskeleton</location>
    </subcellularLocation>
</comment>
<dbReference type="InterPro" id="IPR013783">
    <property type="entry name" value="Ig-like_fold"/>
</dbReference>
<accession>A0A7E4V8D6</accession>
<dbReference type="PANTHER" id="PTHR22920">
    <property type="entry name" value="MAJOR SPERM PROTEIN"/>
    <property type="match status" value="1"/>
</dbReference>
<evidence type="ECO:0000256" key="5">
    <source>
        <dbReference type="ARBA" id="ARBA00037744"/>
    </source>
</evidence>
<feature type="region of interest" description="Disordered" evidence="8">
    <location>
        <begin position="1"/>
        <end position="56"/>
    </location>
</feature>
<evidence type="ECO:0000256" key="4">
    <source>
        <dbReference type="ARBA" id="ARBA00023273"/>
    </source>
</evidence>
<proteinExistence type="predicted"/>
<evidence type="ECO:0000256" key="7">
    <source>
        <dbReference type="RuleBase" id="RU003425"/>
    </source>
</evidence>
<organism evidence="10 11">
    <name type="scientific">Panagrellus redivivus</name>
    <name type="common">Microworm</name>
    <dbReference type="NCBI Taxonomy" id="6233"/>
    <lineage>
        <taxon>Eukaryota</taxon>
        <taxon>Metazoa</taxon>
        <taxon>Ecdysozoa</taxon>
        <taxon>Nematoda</taxon>
        <taxon>Chromadorea</taxon>
        <taxon>Rhabditida</taxon>
        <taxon>Tylenchina</taxon>
        <taxon>Panagrolaimomorpha</taxon>
        <taxon>Panagrolaimoidea</taxon>
        <taxon>Panagrolaimidae</taxon>
        <taxon>Panagrellus</taxon>
    </lineage>
</organism>
<reference evidence="11" key="2">
    <citation type="submission" date="2020-10" db="UniProtKB">
        <authorList>
            <consortium name="WormBaseParasite"/>
        </authorList>
    </citation>
    <scope>IDENTIFICATION</scope>
</reference>
<dbReference type="Proteomes" id="UP000492821">
    <property type="component" value="Unassembled WGS sequence"/>
</dbReference>
<dbReference type="GO" id="GO:0031143">
    <property type="term" value="C:pseudopodium"/>
    <property type="evidence" value="ECO:0007669"/>
    <property type="project" value="UniProtKB-SubCell"/>
</dbReference>
<dbReference type="InterPro" id="IPR008962">
    <property type="entry name" value="PapD-like_sf"/>
</dbReference>
<keyword evidence="10" id="KW-1185">Reference proteome</keyword>
<evidence type="ECO:0000256" key="1">
    <source>
        <dbReference type="ARBA" id="ARBA00004245"/>
    </source>
</evidence>
<dbReference type="GO" id="GO:0005856">
    <property type="term" value="C:cytoskeleton"/>
    <property type="evidence" value="ECO:0007669"/>
    <property type="project" value="UniProtKB-SubCell"/>
</dbReference>
<evidence type="ECO:0000256" key="3">
    <source>
        <dbReference type="ARBA" id="ARBA00023212"/>
    </source>
</evidence>
<name>A0A7E4V8D6_PANRE</name>
<protein>
    <recommendedName>
        <fullName evidence="7">Major sperm protein</fullName>
    </recommendedName>
</protein>
<evidence type="ECO:0000313" key="10">
    <source>
        <dbReference type="Proteomes" id="UP000492821"/>
    </source>
</evidence>
<dbReference type="Pfam" id="PF00635">
    <property type="entry name" value="Motile_Sperm"/>
    <property type="match status" value="1"/>
</dbReference>
<reference evidence="10" key="1">
    <citation type="journal article" date="2013" name="Genetics">
        <title>The draft genome and transcriptome of Panagrellus redivivus are shaped by the harsh demands of a free-living lifestyle.</title>
        <authorList>
            <person name="Srinivasan J."/>
            <person name="Dillman A.R."/>
            <person name="Macchietto M.G."/>
            <person name="Heikkinen L."/>
            <person name="Lakso M."/>
            <person name="Fracchia K.M."/>
            <person name="Antoshechkin I."/>
            <person name="Mortazavi A."/>
            <person name="Wong G."/>
            <person name="Sternberg P.W."/>
        </authorList>
    </citation>
    <scope>NUCLEOTIDE SEQUENCE [LARGE SCALE GENOMIC DNA]</scope>
    <source>
        <strain evidence="10">MT8872</strain>
    </source>
</reference>
<dbReference type="PROSITE" id="PS50202">
    <property type="entry name" value="MSP"/>
    <property type="match status" value="1"/>
</dbReference>
<feature type="domain" description="MSP" evidence="9">
    <location>
        <begin position="56"/>
        <end position="172"/>
    </location>
</feature>
<keyword evidence="2" id="KW-0963">Cytoplasm</keyword>
<evidence type="ECO:0000256" key="6">
    <source>
        <dbReference type="ARBA" id="ARBA00037818"/>
    </source>
</evidence>